<dbReference type="HAMAP" id="MF_00116">
    <property type="entry name" value="dUTPase_bact"/>
    <property type="match status" value="1"/>
</dbReference>
<dbReference type="GO" id="GO:0004170">
    <property type="term" value="F:dUTP diphosphatase activity"/>
    <property type="evidence" value="ECO:0007669"/>
    <property type="project" value="UniProtKB-UniRule"/>
</dbReference>
<keyword evidence="3 7" id="KW-0378">Hydrolase</keyword>
<dbReference type="GO" id="GO:0046081">
    <property type="term" value="P:dUTP catabolic process"/>
    <property type="evidence" value="ECO:0007669"/>
    <property type="project" value="InterPro"/>
</dbReference>
<dbReference type="AlphaFoldDB" id="A0A062XYL1"/>
<comment type="catalytic activity">
    <reaction evidence="6 7">
        <text>dUTP + H2O = dUMP + diphosphate + H(+)</text>
        <dbReference type="Rhea" id="RHEA:10248"/>
        <dbReference type="ChEBI" id="CHEBI:15377"/>
        <dbReference type="ChEBI" id="CHEBI:15378"/>
        <dbReference type="ChEBI" id="CHEBI:33019"/>
        <dbReference type="ChEBI" id="CHEBI:61555"/>
        <dbReference type="ChEBI" id="CHEBI:246422"/>
        <dbReference type="EC" id="3.6.1.23"/>
    </reaction>
</comment>
<keyword evidence="5 7" id="KW-0546">Nucleotide metabolism</keyword>
<dbReference type="STRING" id="1312852.EG19_11150"/>
<feature type="binding site" evidence="7">
    <location>
        <position position="81"/>
    </location>
    <ligand>
        <name>substrate</name>
    </ligand>
</feature>
<dbReference type="Gene3D" id="2.70.40.10">
    <property type="match status" value="1"/>
</dbReference>
<comment type="pathway">
    <text evidence="7">Pyrimidine metabolism; dUMP biosynthesis; dUMP from dCTP (dUTP route): step 2/2.</text>
</comment>
<name>A0A062XYL1_9BACT</name>
<evidence type="ECO:0000256" key="7">
    <source>
        <dbReference type="HAMAP-Rule" id="MF_00116"/>
    </source>
</evidence>
<keyword evidence="10" id="KW-1185">Reference proteome</keyword>
<dbReference type="SUPFAM" id="SSF51283">
    <property type="entry name" value="dUTPase-like"/>
    <property type="match status" value="1"/>
</dbReference>
<dbReference type="UniPathway" id="UPA00610">
    <property type="reaction ID" value="UER00666"/>
</dbReference>
<dbReference type="EMBL" id="JMFG01000007">
    <property type="protein sequence ID" value="KDA54519.1"/>
    <property type="molecule type" value="Genomic_DNA"/>
</dbReference>
<comment type="caution">
    <text evidence="9">The sequence shown here is derived from an EMBL/GenBank/DDBJ whole genome shotgun (WGS) entry which is preliminary data.</text>
</comment>
<evidence type="ECO:0000256" key="1">
    <source>
        <dbReference type="ARBA" id="ARBA00006581"/>
    </source>
</evidence>
<feature type="binding site" evidence="7">
    <location>
        <begin position="68"/>
        <end position="70"/>
    </location>
    <ligand>
        <name>substrate</name>
    </ligand>
</feature>
<dbReference type="InterPro" id="IPR029054">
    <property type="entry name" value="dUTPase-like"/>
</dbReference>
<evidence type="ECO:0000313" key="9">
    <source>
        <dbReference type="EMBL" id="KDA54519.1"/>
    </source>
</evidence>
<sequence length="148" mass="15158">MSVQVEVAVLPHGQGLPLPTYATPGAAGADVCAAVEGEVVLPPGGRVAVPTGLVVAVPEGYEMQVRPRSGLALQHGITVANAPGTIDSDFRGELKVILVNLGDRPFVVRRGDRIAQLVVAPVVRAQFRKAEGLSTTARGEGGFGSTGV</sequence>
<gene>
    <name evidence="7" type="primary">dut</name>
    <name evidence="9" type="ORF">EG19_11150</name>
</gene>
<dbReference type="PANTHER" id="PTHR11241:SF0">
    <property type="entry name" value="DEOXYURIDINE 5'-TRIPHOSPHATE NUCLEOTIDOHYDROLASE"/>
    <property type="match status" value="1"/>
</dbReference>
<proteinExistence type="inferred from homology"/>
<dbReference type="Pfam" id="PF00692">
    <property type="entry name" value="dUTPase"/>
    <property type="match status" value="1"/>
</dbReference>
<evidence type="ECO:0000256" key="2">
    <source>
        <dbReference type="ARBA" id="ARBA00022723"/>
    </source>
</evidence>
<dbReference type="NCBIfam" id="TIGR00576">
    <property type="entry name" value="dut"/>
    <property type="match status" value="1"/>
</dbReference>
<dbReference type="PANTHER" id="PTHR11241">
    <property type="entry name" value="DEOXYURIDINE 5'-TRIPHOSPHATE NUCLEOTIDOHYDROLASE"/>
    <property type="match status" value="1"/>
</dbReference>
<feature type="domain" description="dUTPase-like" evidence="8">
    <location>
        <begin position="17"/>
        <end position="147"/>
    </location>
</feature>
<comment type="function">
    <text evidence="7">This enzyme is involved in nucleotide metabolism: it produces dUMP, the immediate precursor of thymidine nucleotides and it decreases the intracellular concentration of dUTP so that uracil cannot be incorporated into DNA.</text>
</comment>
<accession>A0A062XYL1</accession>
<dbReference type="GO" id="GO:0000287">
    <property type="term" value="F:magnesium ion binding"/>
    <property type="evidence" value="ECO:0007669"/>
    <property type="project" value="UniProtKB-UniRule"/>
</dbReference>
<keyword evidence="4 7" id="KW-0460">Magnesium</keyword>
<dbReference type="InterPro" id="IPR008181">
    <property type="entry name" value="dUTPase"/>
</dbReference>
<evidence type="ECO:0000256" key="5">
    <source>
        <dbReference type="ARBA" id="ARBA00023080"/>
    </source>
</evidence>
<feature type="binding site" evidence="7">
    <location>
        <begin position="85"/>
        <end position="87"/>
    </location>
    <ligand>
        <name>substrate</name>
    </ligand>
</feature>
<dbReference type="Proteomes" id="UP000027284">
    <property type="component" value="Unassembled WGS sequence"/>
</dbReference>
<keyword evidence="2 7" id="KW-0479">Metal-binding</keyword>
<evidence type="ECO:0000259" key="8">
    <source>
        <dbReference type="Pfam" id="PF00692"/>
    </source>
</evidence>
<dbReference type="GO" id="GO:0006226">
    <property type="term" value="P:dUMP biosynthetic process"/>
    <property type="evidence" value="ECO:0007669"/>
    <property type="project" value="UniProtKB-UniRule"/>
</dbReference>
<comment type="cofactor">
    <cofactor evidence="7">
        <name>Mg(2+)</name>
        <dbReference type="ChEBI" id="CHEBI:18420"/>
    </cofactor>
</comment>
<dbReference type="EC" id="3.6.1.23" evidence="7"/>
<dbReference type="NCBIfam" id="NF001862">
    <property type="entry name" value="PRK00601.1"/>
    <property type="match status" value="1"/>
</dbReference>
<evidence type="ECO:0000256" key="3">
    <source>
        <dbReference type="ARBA" id="ARBA00022801"/>
    </source>
</evidence>
<evidence type="ECO:0000313" key="10">
    <source>
        <dbReference type="Proteomes" id="UP000027284"/>
    </source>
</evidence>
<reference evidence="9 10" key="1">
    <citation type="submission" date="2014-04" db="EMBL/GenBank/DDBJ databases">
        <title>The Genome Sequence of Thermoanaerobaculum aquaticum MP-01, The First Cultivated Group 23 Acidobacterium.</title>
        <authorList>
            <person name="Stamps B.W."/>
            <person name="Losey N.A."/>
            <person name="Lawson P.A."/>
            <person name="Stevenson B.S."/>
        </authorList>
    </citation>
    <scope>NUCLEOTIDE SEQUENCE [LARGE SCALE GENOMIC DNA]</scope>
    <source>
        <strain evidence="9 10">MP-01</strain>
    </source>
</reference>
<protein>
    <recommendedName>
        <fullName evidence="7">Deoxyuridine 5'-triphosphate nucleotidohydrolase</fullName>
        <shortName evidence="7">dUTPase</shortName>
        <ecNumber evidence="7">3.6.1.23</ecNumber>
    </recommendedName>
    <alternativeName>
        <fullName evidence="7">dUTP pyrophosphatase</fullName>
    </alternativeName>
</protein>
<dbReference type="FunFam" id="2.70.40.10:FF:000002">
    <property type="entry name" value="dUTP diphosphatase"/>
    <property type="match status" value="1"/>
</dbReference>
<dbReference type="InterPro" id="IPR033704">
    <property type="entry name" value="dUTPase_trimeric"/>
</dbReference>
<organism evidence="9 10">
    <name type="scientific">Thermoanaerobaculum aquaticum</name>
    <dbReference type="NCBI Taxonomy" id="1312852"/>
    <lineage>
        <taxon>Bacteria</taxon>
        <taxon>Pseudomonadati</taxon>
        <taxon>Acidobacteriota</taxon>
        <taxon>Thermoanaerobaculia</taxon>
        <taxon>Thermoanaerobaculales</taxon>
        <taxon>Thermoanaerobaculaceae</taxon>
        <taxon>Thermoanaerobaculum</taxon>
    </lineage>
</organism>
<comment type="similarity">
    <text evidence="1 7">Belongs to the dUTPase family.</text>
</comment>
<evidence type="ECO:0000256" key="4">
    <source>
        <dbReference type="ARBA" id="ARBA00022842"/>
    </source>
</evidence>
<dbReference type="CDD" id="cd07557">
    <property type="entry name" value="trimeric_dUTPase"/>
    <property type="match status" value="1"/>
</dbReference>
<evidence type="ECO:0000256" key="6">
    <source>
        <dbReference type="ARBA" id="ARBA00047686"/>
    </source>
</evidence>
<comment type="caution">
    <text evidence="7">Lacks conserved residue(s) required for the propagation of feature annotation.</text>
</comment>
<dbReference type="RefSeq" id="WP_038047433.1">
    <property type="nucleotide sequence ID" value="NZ_JMFG01000007.1"/>
</dbReference>
<dbReference type="InterPro" id="IPR036157">
    <property type="entry name" value="dUTPase-like_sf"/>
</dbReference>